<proteinExistence type="predicted"/>
<organism evidence="2 3">
    <name type="scientific">Persephonella hydrogeniphila</name>
    <dbReference type="NCBI Taxonomy" id="198703"/>
    <lineage>
        <taxon>Bacteria</taxon>
        <taxon>Pseudomonadati</taxon>
        <taxon>Aquificota</taxon>
        <taxon>Aquificia</taxon>
        <taxon>Aquificales</taxon>
        <taxon>Hydrogenothermaceae</taxon>
        <taxon>Persephonella</taxon>
    </lineage>
</organism>
<evidence type="ECO:0000259" key="1">
    <source>
        <dbReference type="Pfam" id="PF13470"/>
    </source>
</evidence>
<dbReference type="Pfam" id="PF13470">
    <property type="entry name" value="PIN_3"/>
    <property type="match status" value="1"/>
</dbReference>
<dbReference type="CDD" id="cd09854">
    <property type="entry name" value="PIN_VapC-like"/>
    <property type="match status" value="1"/>
</dbReference>
<feature type="domain" description="PIN" evidence="1">
    <location>
        <begin position="5"/>
        <end position="122"/>
    </location>
</feature>
<dbReference type="InterPro" id="IPR002716">
    <property type="entry name" value="PIN_dom"/>
</dbReference>
<dbReference type="OrthoDB" id="5373272at2"/>
<dbReference type="Proteomes" id="UP000219036">
    <property type="component" value="Unassembled WGS sequence"/>
</dbReference>
<name>A0A285NBT3_9AQUI</name>
<dbReference type="InterPro" id="IPR029060">
    <property type="entry name" value="PIN-like_dom_sf"/>
</dbReference>
<dbReference type="AlphaFoldDB" id="A0A285NBT3"/>
<protein>
    <recommendedName>
        <fullName evidence="1">PIN domain-containing protein</fullName>
    </recommendedName>
</protein>
<keyword evidence="3" id="KW-1185">Reference proteome</keyword>
<dbReference type="EMBL" id="OBEI01000002">
    <property type="protein sequence ID" value="SNZ06954.1"/>
    <property type="molecule type" value="Genomic_DNA"/>
</dbReference>
<gene>
    <name evidence="2" type="ORF">SAMN06265182_0856</name>
</gene>
<evidence type="ECO:0000313" key="3">
    <source>
        <dbReference type="Proteomes" id="UP000219036"/>
    </source>
</evidence>
<dbReference type="Gene3D" id="3.40.50.1010">
    <property type="entry name" value="5'-nuclease"/>
    <property type="match status" value="1"/>
</dbReference>
<sequence>MNIKRIFVDANVIIDTFDKSRKESISSEKAIRHLLLKKVDLYTSCDLITTVYYVLRKKHGKEALKDIEDALNVYILIPFSNHEVKQALELIETDPKFKDLEDTLQYVLAKKEKCDLILTNDKEFYSPDIKIYTPTDFIKN</sequence>
<dbReference type="SUPFAM" id="SSF88723">
    <property type="entry name" value="PIN domain-like"/>
    <property type="match status" value="1"/>
</dbReference>
<dbReference type="RefSeq" id="WP_097000027.1">
    <property type="nucleotide sequence ID" value="NZ_OBEI01000002.1"/>
</dbReference>
<evidence type="ECO:0000313" key="2">
    <source>
        <dbReference type="EMBL" id="SNZ06954.1"/>
    </source>
</evidence>
<accession>A0A285NBT3</accession>
<reference evidence="3" key="1">
    <citation type="submission" date="2017-09" db="EMBL/GenBank/DDBJ databases">
        <authorList>
            <person name="Varghese N."/>
            <person name="Submissions S."/>
        </authorList>
    </citation>
    <scope>NUCLEOTIDE SEQUENCE [LARGE SCALE GENOMIC DNA]</scope>
    <source>
        <strain evidence="3">DSM 15103</strain>
    </source>
</reference>